<dbReference type="AlphaFoldDB" id="A0A9X9WZI1"/>
<dbReference type="InterPro" id="IPR002068">
    <property type="entry name" value="A-crystallin/Hsp20_dom"/>
</dbReference>
<dbReference type="InterPro" id="IPR008978">
    <property type="entry name" value="HSP20-like_chaperone"/>
</dbReference>
<organism evidence="5 6">
    <name type="scientific">Neoroseomonas soli</name>
    <dbReference type="NCBI Taxonomy" id="1081025"/>
    <lineage>
        <taxon>Bacteria</taxon>
        <taxon>Pseudomonadati</taxon>
        <taxon>Pseudomonadota</taxon>
        <taxon>Alphaproteobacteria</taxon>
        <taxon>Acetobacterales</taxon>
        <taxon>Acetobacteraceae</taxon>
        <taxon>Neoroseomonas</taxon>
    </lineage>
</organism>
<gene>
    <name evidence="5" type="ORF">GXW76_15380</name>
</gene>
<comment type="similarity">
    <text evidence="1 2">Belongs to the small heat shock protein (HSP20) family.</text>
</comment>
<protein>
    <submittedName>
        <fullName evidence="5">Hsp20/alpha crystallin family protein</fullName>
    </submittedName>
</protein>
<evidence type="ECO:0000256" key="3">
    <source>
        <dbReference type="SAM" id="MobiDB-lite"/>
    </source>
</evidence>
<feature type="domain" description="SHSP" evidence="4">
    <location>
        <begin position="37"/>
        <end position="151"/>
    </location>
</feature>
<feature type="region of interest" description="Disordered" evidence="3">
    <location>
        <begin position="136"/>
        <end position="155"/>
    </location>
</feature>
<dbReference type="EMBL" id="JAAEDM010000044">
    <property type="protein sequence ID" value="MBR0672560.1"/>
    <property type="molecule type" value="Genomic_DNA"/>
</dbReference>
<evidence type="ECO:0000313" key="6">
    <source>
        <dbReference type="Proteomes" id="UP001138751"/>
    </source>
</evidence>
<keyword evidence="6" id="KW-1185">Reference proteome</keyword>
<comment type="caution">
    <text evidence="5">The sequence shown here is derived from an EMBL/GenBank/DDBJ whole genome shotgun (WGS) entry which is preliminary data.</text>
</comment>
<proteinExistence type="inferred from homology"/>
<dbReference type="SUPFAM" id="SSF49764">
    <property type="entry name" value="HSP20-like chaperones"/>
    <property type="match status" value="1"/>
</dbReference>
<dbReference type="Gene3D" id="2.60.40.790">
    <property type="match status" value="1"/>
</dbReference>
<evidence type="ECO:0000259" key="4">
    <source>
        <dbReference type="PROSITE" id="PS01031"/>
    </source>
</evidence>
<accession>A0A9X9WZI1</accession>
<dbReference type="PANTHER" id="PTHR11527">
    <property type="entry name" value="HEAT-SHOCK PROTEIN 20 FAMILY MEMBER"/>
    <property type="match status" value="1"/>
</dbReference>
<dbReference type="CDD" id="cd06464">
    <property type="entry name" value="ACD_sHsps-like"/>
    <property type="match status" value="1"/>
</dbReference>
<dbReference type="InterPro" id="IPR031107">
    <property type="entry name" value="Small_HSP"/>
</dbReference>
<dbReference type="Proteomes" id="UP001138751">
    <property type="component" value="Unassembled WGS sequence"/>
</dbReference>
<sequence>MVSRVPMPRPESSSDLFGTLQREVNRVFDQMFRGGPAPLAGFAPSVEMKETDDGLTVTVELPGLEEKDVEVSLEGDTLTLSGEKRQETTEEKAGMHISERSYGSFSRTIPLPWAADPAQATAAFDKGVLTVTLKRPPEAKARTNRIPIGGAKPAP</sequence>
<evidence type="ECO:0000256" key="1">
    <source>
        <dbReference type="PROSITE-ProRule" id="PRU00285"/>
    </source>
</evidence>
<evidence type="ECO:0000313" key="5">
    <source>
        <dbReference type="EMBL" id="MBR0672560.1"/>
    </source>
</evidence>
<name>A0A9X9WZI1_9PROT</name>
<reference evidence="5" key="2">
    <citation type="journal article" date="2021" name="Syst. Appl. Microbiol.">
        <title>Roseomonas hellenica sp. nov., isolated from roots of wild-growing Alkanna tinctoria.</title>
        <authorList>
            <person name="Rat A."/>
            <person name="Naranjo H.D."/>
            <person name="Lebbe L."/>
            <person name="Cnockaert M."/>
            <person name="Krigas N."/>
            <person name="Grigoriadou K."/>
            <person name="Maloupa E."/>
            <person name="Willems A."/>
        </authorList>
    </citation>
    <scope>NUCLEOTIDE SEQUENCE</scope>
    <source>
        <strain evidence="5">LMG 31231</strain>
    </source>
</reference>
<dbReference type="PROSITE" id="PS01031">
    <property type="entry name" value="SHSP"/>
    <property type="match status" value="1"/>
</dbReference>
<dbReference type="Pfam" id="PF00011">
    <property type="entry name" value="HSP20"/>
    <property type="match status" value="1"/>
</dbReference>
<reference evidence="5" key="1">
    <citation type="submission" date="2020-01" db="EMBL/GenBank/DDBJ databases">
        <authorList>
            <person name="Rat A."/>
        </authorList>
    </citation>
    <scope>NUCLEOTIDE SEQUENCE</scope>
    <source>
        <strain evidence="5">LMG 31231</strain>
    </source>
</reference>
<evidence type="ECO:0000256" key="2">
    <source>
        <dbReference type="RuleBase" id="RU003616"/>
    </source>
</evidence>